<dbReference type="GeneID" id="41717356"/>
<name>A0A510E345_9CREN</name>
<proteinExistence type="predicted"/>
<evidence type="ECO:0000313" key="3">
    <source>
        <dbReference type="EMBL" id="BBG26490.1"/>
    </source>
</evidence>
<dbReference type="Pfam" id="PF01998">
    <property type="entry name" value="DUF131"/>
    <property type="match status" value="1"/>
</dbReference>
<dbReference type="RefSeq" id="WP_054846468.1">
    <property type="nucleotide sequence ID" value="NZ_AP018929.1"/>
</dbReference>
<dbReference type="Proteomes" id="UP000325030">
    <property type="component" value="Chromosome"/>
</dbReference>
<accession>A0A510E345</accession>
<evidence type="ECO:0000313" key="4">
    <source>
        <dbReference type="Proteomes" id="UP000322983"/>
    </source>
</evidence>
<dbReference type="InterPro" id="IPR002849">
    <property type="entry name" value="DUF131"/>
</dbReference>
<dbReference type="NCBIfam" id="TIGR00304">
    <property type="entry name" value="TIGR00304 family membrane protein"/>
    <property type="match status" value="1"/>
</dbReference>
<dbReference type="Proteomes" id="UP000322983">
    <property type="component" value="Chromosome"/>
</dbReference>
<keyword evidence="4" id="KW-1185">Reference proteome</keyword>
<accession>A0A510DU97</accession>
<dbReference type="EMBL" id="AP018929">
    <property type="protein sequence ID" value="BBG23737.1"/>
    <property type="molecule type" value="Genomic_DNA"/>
</dbReference>
<keyword evidence="1" id="KW-1133">Transmembrane helix</keyword>
<feature type="transmembrane region" description="Helical" evidence="1">
    <location>
        <begin position="55"/>
        <end position="76"/>
    </location>
</feature>
<dbReference type="OrthoDB" id="43783at2157"/>
<keyword evidence="1" id="KW-0472">Membrane</keyword>
<gene>
    <name evidence="2" type="ORF">IC006_1029</name>
    <name evidence="3" type="ORF">IC007_1002</name>
</gene>
<organism evidence="3 5">
    <name type="scientific">Sulfuracidifex tepidarius</name>
    <dbReference type="NCBI Taxonomy" id="1294262"/>
    <lineage>
        <taxon>Archaea</taxon>
        <taxon>Thermoproteota</taxon>
        <taxon>Thermoprotei</taxon>
        <taxon>Sulfolobales</taxon>
        <taxon>Sulfolobaceae</taxon>
        <taxon>Sulfuracidifex</taxon>
    </lineage>
</organism>
<reference evidence="5" key="1">
    <citation type="submission" date="2018-09" db="EMBL/GenBank/DDBJ databases">
        <title>Complete Genome Sequencing of Sulfolobus sp. JCM 16834.</title>
        <authorList>
            <person name="Kato S."/>
            <person name="Itoh T."/>
            <person name="Ohkuma M."/>
        </authorList>
    </citation>
    <scope>NUCLEOTIDE SEQUENCE [LARGE SCALE GENOMIC DNA]</scope>
    <source>
        <strain evidence="5">IC-007</strain>
    </source>
</reference>
<sequence>MRLILLGFLIILLGFALVIAGSITSPTAGFGGVVLIGPFPIFFGEGPSNYAGDFVILGIVLTVIAVGFYLLNIILLRSFRR</sequence>
<evidence type="ECO:0000313" key="5">
    <source>
        <dbReference type="Proteomes" id="UP000325030"/>
    </source>
</evidence>
<dbReference type="KEGG" id="step:IC006_1029"/>
<evidence type="ECO:0000313" key="2">
    <source>
        <dbReference type="EMBL" id="BBG23737.1"/>
    </source>
</evidence>
<dbReference type="AlphaFoldDB" id="A0A510E345"/>
<keyword evidence="1" id="KW-0812">Transmembrane</keyword>
<dbReference type="STRING" id="1294262.GCA_001316085_02475"/>
<dbReference type="EMBL" id="AP018930">
    <property type="protein sequence ID" value="BBG26490.1"/>
    <property type="molecule type" value="Genomic_DNA"/>
</dbReference>
<evidence type="ECO:0008006" key="6">
    <source>
        <dbReference type="Google" id="ProtNLM"/>
    </source>
</evidence>
<protein>
    <recommendedName>
        <fullName evidence="6">DUF131 domain-containing protein</fullName>
    </recommendedName>
</protein>
<reference evidence="3 4" key="2">
    <citation type="journal article" date="2020" name="Int. J. Syst. Evol. Microbiol.">
        <title>Sulfuracidifex tepidarius gen. nov., sp. nov. and transfer of Sulfolobus metallicus Huber and Stetter 1992 to the genus Sulfuracidifex as Sulfuracidifex metallicus comb. nov.</title>
        <authorList>
            <person name="Itoh T."/>
            <person name="Miura T."/>
            <person name="Sakai H.D."/>
            <person name="Kato S."/>
            <person name="Ohkuma M."/>
            <person name="Takashina T."/>
        </authorList>
    </citation>
    <scope>NUCLEOTIDE SEQUENCE</scope>
    <source>
        <strain evidence="2 4">IC-006</strain>
        <strain evidence="3">IC-007</strain>
    </source>
</reference>
<evidence type="ECO:0000256" key="1">
    <source>
        <dbReference type="SAM" id="Phobius"/>
    </source>
</evidence>